<evidence type="ECO:0000256" key="10">
    <source>
        <dbReference type="ARBA" id="ARBA00022960"/>
    </source>
</evidence>
<dbReference type="GO" id="GO:0008360">
    <property type="term" value="P:regulation of cell shape"/>
    <property type="evidence" value="ECO:0007669"/>
    <property type="project" value="UniProtKB-KW"/>
</dbReference>
<dbReference type="GO" id="GO:0008762">
    <property type="term" value="F:UDP-N-acetylmuramate dehydrogenase activity"/>
    <property type="evidence" value="ECO:0007669"/>
    <property type="project" value="UniProtKB-UniRule"/>
</dbReference>
<protein>
    <recommendedName>
        <fullName evidence="16">UDP-N-acetylenolpyruvoylglucosamine reductase</fullName>
        <ecNumber evidence="16">1.3.1.98</ecNumber>
    </recommendedName>
    <alternativeName>
        <fullName evidence="16">UDP-N-acetylmuramate dehydrogenase</fullName>
    </alternativeName>
</protein>
<dbReference type="Gene3D" id="3.30.43.10">
    <property type="entry name" value="Uridine Diphospho-n-acetylenolpyruvylglucosamine Reductase, domain 2"/>
    <property type="match status" value="1"/>
</dbReference>
<dbReference type="InterPro" id="IPR036318">
    <property type="entry name" value="FAD-bd_PCMH-like_sf"/>
</dbReference>
<accession>A0A1G2KUB7</accession>
<evidence type="ECO:0000256" key="11">
    <source>
        <dbReference type="ARBA" id="ARBA00022984"/>
    </source>
</evidence>
<feature type="active site" evidence="16">
    <location>
        <position position="308"/>
    </location>
</feature>
<evidence type="ECO:0000256" key="12">
    <source>
        <dbReference type="ARBA" id="ARBA00023002"/>
    </source>
</evidence>
<dbReference type="AlphaFoldDB" id="A0A1G2KUB7"/>
<dbReference type="Proteomes" id="UP000177177">
    <property type="component" value="Unassembled WGS sequence"/>
</dbReference>
<dbReference type="Gene3D" id="3.30.465.10">
    <property type="match status" value="1"/>
</dbReference>
<reference evidence="18 19" key="1">
    <citation type="journal article" date="2016" name="Nat. Commun.">
        <title>Thousands of microbial genomes shed light on interconnected biogeochemical processes in an aquifer system.</title>
        <authorList>
            <person name="Anantharaman K."/>
            <person name="Brown C.T."/>
            <person name="Hug L.A."/>
            <person name="Sharon I."/>
            <person name="Castelle C.J."/>
            <person name="Probst A.J."/>
            <person name="Thomas B.C."/>
            <person name="Singh A."/>
            <person name="Wilkins M.J."/>
            <person name="Karaoz U."/>
            <person name="Brodie E.L."/>
            <person name="Williams K.H."/>
            <person name="Hubbard S.S."/>
            <person name="Banfield J.F."/>
        </authorList>
    </citation>
    <scope>NUCLEOTIDE SEQUENCE [LARGE SCALE GENOMIC DNA]</scope>
</reference>
<sequence length="314" mass="33853">MIEVKENIGLAPYTIYKIGGAARYFAEAKNVDDLREALAYAAEKKTPFFILGAGSNVLIADKGYEGMIIRMTGGSVLADGERVIADAGVMMARVVTEAARAGLAGFEWGIGVPGTIGGSVRGNAGCFGGTMKDVIESVEIADVGNTAKHRMFDSMACGFGYRDSVFKRHPEWIIVSVTLRLRKGHAAAIQERIRAITAERMTKQAIGTKSCGCIFKNISWTREDIKRDALIERFPELAQFSDRPSIPASFLIDAAGMKGSRTGDAVVSDKHANFFLNKSAATADDVVRLVAAAKDAVMKKYGLALKEEIQRVGF</sequence>
<gene>
    <name evidence="16" type="primary">murB</name>
    <name evidence="18" type="ORF">A3C92_02780</name>
</gene>
<dbReference type="EMBL" id="MHQN01000027">
    <property type="protein sequence ID" value="OHA02953.1"/>
    <property type="molecule type" value="Genomic_DNA"/>
</dbReference>
<evidence type="ECO:0000256" key="5">
    <source>
        <dbReference type="ARBA" id="ARBA00022490"/>
    </source>
</evidence>
<keyword evidence="9 16" id="KW-0521">NADP</keyword>
<dbReference type="UniPathway" id="UPA00219"/>
<keyword evidence="13 16" id="KW-0131">Cell cycle</keyword>
<dbReference type="Pfam" id="PF01565">
    <property type="entry name" value="FAD_binding_4"/>
    <property type="match status" value="1"/>
</dbReference>
<dbReference type="SUPFAM" id="SSF56176">
    <property type="entry name" value="FAD-binding/transporter-associated domain-like"/>
    <property type="match status" value="1"/>
</dbReference>
<dbReference type="SUPFAM" id="SSF56194">
    <property type="entry name" value="Uridine diphospho-N-Acetylenolpyruvylglucosamine reductase, MurB, C-terminal domain"/>
    <property type="match status" value="1"/>
</dbReference>
<keyword evidence="11 16" id="KW-0573">Peptidoglycan synthesis</keyword>
<evidence type="ECO:0000256" key="6">
    <source>
        <dbReference type="ARBA" id="ARBA00022618"/>
    </source>
</evidence>
<comment type="catalytic activity">
    <reaction evidence="15 16">
        <text>UDP-N-acetyl-alpha-D-muramate + NADP(+) = UDP-N-acetyl-3-O-(1-carboxyvinyl)-alpha-D-glucosamine + NADPH + H(+)</text>
        <dbReference type="Rhea" id="RHEA:12248"/>
        <dbReference type="ChEBI" id="CHEBI:15378"/>
        <dbReference type="ChEBI" id="CHEBI:57783"/>
        <dbReference type="ChEBI" id="CHEBI:58349"/>
        <dbReference type="ChEBI" id="CHEBI:68483"/>
        <dbReference type="ChEBI" id="CHEBI:70757"/>
        <dbReference type="EC" id="1.3.1.98"/>
    </reaction>
</comment>
<dbReference type="Pfam" id="PF02873">
    <property type="entry name" value="MurB_C"/>
    <property type="match status" value="1"/>
</dbReference>
<feature type="domain" description="FAD-binding PCMH-type" evidence="17">
    <location>
        <begin position="17"/>
        <end position="184"/>
    </location>
</feature>
<name>A0A1G2KUB7_9BACT</name>
<dbReference type="EC" id="1.3.1.98" evidence="16"/>
<dbReference type="PANTHER" id="PTHR21071:SF4">
    <property type="entry name" value="UDP-N-ACETYLENOLPYRUVOYLGLUCOSAMINE REDUCTASE"/>
    <property type="match status" value="1"/>
</dbReference>
<proteinExistence type="inferred from homology"/>
<comment type="function">
    <text evidence="2 16">Cell wall formation.</text>
</comment>
<dbReference type="InterPro" id="IPR016169">
    <property type="entry name" value="FAD-bd_PCMH_sub2"/>
</dbReference>
<comment type="subcellular location">
    <subcellularLocation>
        <location evidence="3 16">Cytoplasm</location>
    </subcellularLocation>
</comment>
<evidence type="ECO:0000313" key="19">
    <source>
        <dbReference type="Proteomes" id="UP000177177"/>
    </source>
</evidence>
<evidence type="ECO:0000256" key="8">
    <source>
        <dbReference type="ARBA" id="ARBA00022827"/>
    </source>
</evidence>
<evidence type="ECO:0000256" key="4">
    <source>
        <dbReference type="ARBA" id="ARBA00004752"/>
    </source>
</evidence>
<dbReference type="GO" id="GO:0071555">
    <property type="term" value="P:cell wall organization"/>
    <property type="evidence" value="ECO:0007669"/>
    <property type="project" value="UniProtKB-KW"/>
</dbReference>
<keyword evidence="7 16" id="KW-0285">Flavoprotein</keyword>
<dbReference type="NCBIfam" id="NF010480">
    <property type="entry name" value="PRK13905.1"/>
    <property type="match status" value="1"/>
</dbReference>
<feature type="active site" description="Proton donor" evidence="16">
    <location>
        <position position="213"/>
    </location>
</feature>
<dbReference type="PROSITE" id="PS51387">
    <property type="entry name" value="FAD_PCMH"/>
    <property type="match status" value="1"/>
</dbReference>
<dbReference type="GO" id="GO:0071949">
    <property type="term" value="F:FAD binding"/>
    <property type="evidence" value="ECO:0007669"/>
    <property type="project" value="InterPro"/>
</dbReference>
<dbReference type="NCBIfam" id="TIGR00179">
    <property type="entry name" value="murB"/>
    <property type="match status" value="1"/>
</dbReference>
<dbReference type="GO" id="GO:0051301">
    <property type="term" value="P:cell division"/>
    <property type="evidence" value="ECO:0007669"/>
    <property type="project" value="UniProtKB-KW"/>
</dbReference>
<comment type="pathway">
    <text evidence="4 16">Cell wall biogenesis; peptidoglycan biosynthesis.</text>
</comment>
<evidence type="ECO:0000256" key="1">
    <source>
        <dbReference type="ARBA" id="ARBA00001974"/>
    </source>
</evidence>
<evidence type="ECO:0000256" key="14">
    <source>
        <dbReference type="ARBA" id="ARBA00023316"/>
    </source>
</evidence>
<comment type="caution">
    <text evidence="18">The sequence shown here is derived from an EMBL/GenBank/DDBJ whole genome shotgun (WGS) entry which is preliminary data.</text>
</comment>
<comment type="similarity">
    <text evidence="16">Belongs to the MurB family.</text>
</comment>
<keyword evidence="8 16" id="KW-0274">FAD</keyword>
<evidence type="ECO:0000256" key="3">
    <source>
        <dbReference type="ARBA" id="ARBA00004496"/>
    </source>
</evidence>
<dbReference type="GO" id="GO:0005829">
    <property type="term" value="C:cytosol"/>
    <property type="evidence" value="ECO:0007669"/>
    <property type="project" value="TreeGrafter"/>
</dbReference>
<dbReference type="Gene3D" id="3.90.78.10">
    <property type="entry name" value="UDP-N-acetylenolpyruvoylglucosamine reductase, C-terminal domain"/>
    <property type="match status" value="1"/>
</dbReference>
<evidence type="ECO:0000256" key="7">
    <source>
        <dbReference type="ARBA" id="ARBA00022630"/>
    </source>
</evidence>
<evidence type="ECO:0000256" key="9">
    <source>
        <dbReference type="ARBA" id="ARBA00022857"/>
    </source>
</evidence>
<dbReference type="InterPro" id="IPR016166">
    <property type="entry name" value="FAD-bd_PCMH"/>
</dbReference>
<comment type="cofactor">
    <cofactor evidence="1 16">
        <name>FAD</name>
        <dbReference type="ChEBI" id="CHEBI:57692"/>
    </cofactor>
</comment>
<keyword evidence="12 16" id="KW-0560">Oxidoreductase</keyword>
<dbReference type="GO" id="GO:0009252">
    <property type="term" value="P:peptidoglycan biosynthetic process"/>
    <property type="evidence" value="ECO:0007669"/>
    <property type="project" value="UniProtKB-UniRule"/>
</dbReference>
<organism evidence="18 19">
    <name type="scientific">Candidatus Sungbacteria bacterium RIFCSPHIGHO2_02_FULL_53_17</name>
    <dbReference type="NCBI Taxonomy" id="1802275"/>
    <lineage>
        <taxon>Bacteria</taxon>
        <taxon>Candidatus Sungiibacteriota</taxon>
    </lineage>
</organism>
<evidence type="ECO:0000313" key="18">
    <source>
        <dbReference type="EMBL" id="OHA02953.1"/>
    </source>
</evidence>
<evidence type="ECO:0000259" key="17">
    <source>
        <dbReference type="PROSITE" id="PS51387"/>
    </source>
</evidence>
<evidence type="ECO:0000256" key="16">
    <source>
        <dbReference type="HAMAP-Rule" id="MF_00037"/>
    </source>
</evidence>
<dbReference type="PANTHER" id="PTHR21071">
    <property type="entry name" value="UDP-N-ACETYLENOLPYRUVOYLGLUCOSAMINE REDUCTASE"/>
    <property type="match status" value="1"/>
</dbReference>
<dbReference type="InterPro" id="IPR006094">
    <property type="entry name" value="Oxid_FAD_bind_N"/>
</dbReference>
<dbReference type="InterPro" id="IPR003170">
    <property type="entry name" value="MurB"/>
</dbReference>
<keyword evidence="6 16" id="KW-0132">Cell division</keyword>
<keyword evidence="5 16" id="KW-0963">Cytoplasm</keyword>
<keyword evidence="10 16" id="KW-0133">Cell shape</keyword>
<evidence type="ECO:0000256" key="15">
    <source>
        <dbReference type="ARBA" id="ARBA00048914"/>
    </source>
</evidence>
<dbReference type="InterPro" id="IPR016167">
    <property type="entry name" value="FAD-bd_PCMH_sub1"/>
</dbReference>
<dbReference type="InterPro" id="IPR011601">
    <property type="entry name" value="MurB_C"/>
</dbReference>
<evidence type="ECO:0000256" key="13">
    <source>
        <dbReference type="ARBA" id="ARBA00023306"/>
    </source>
</evidence>
<keyword evidence="14 16" id="KW-0961">Cell wall biogenesis/degradation</keyword>
<dbReference type="HAMAP" id="MF_00037">
    <property type="entry name" value="MurB"/>
    <property type="match status" value="1"/>
</dbReference>
<evidence type="ECO:0000256" key="2">
    <source>
        <dbReference type="ARBA" id="ARBA00003921"/>
    </source>
</evidence>
<feature type="active site" evidence="16">
    <location>
        <position position="162"/>
    </location>
</feature>
<dbReference type="InterPro" id="IPR036635">
    <property type="entry name" value="MurB_C_sf"/>
</dbReference>